<feature type="transmembrane region" description="Helical" evidence="7">
    <location>
        <begin position="189"/>
        <end position="207"/>
    </location>
</feature>
<feature type="transmembrane region" description="Helical" evidence="7">
    <location>
        <begin position="127"/>
        <end position="152"/>
    </location>
</feature>
<dbReference type="InterPro" id="IPR035906">
    <property type="entry name" value="MetI-like_sf"/>
</dbReference>
<keyword evidence="11" id="KW-1185">Reference proteome</keyword>
<comment type="caution">
    <text evidence="10">The sequence shown here is derived from an EMBL/GenBank/DDBJ whole genome shotgun (WGS) entry which is preliminary data.</text>
</comment>
<feature type="transmembrane region" description="Helical" evidence="7">
    <location>
        <begin position="65"/>
        <end position="86"/>
    </location>
</feature>
<feature type="transmembrane region" description="Helical" evidence="7">
    <location>
        <begin position="294"/>
        <end position="318"/>
    </location>
</feature>
<evidence type="ECO:0000256" key="3">
    <source>
        <dbReference type="ARBA" id="ARBA00022475"/>
    </source>
</evidence>
<keyword evidence="5 7" id="KW-1133">Transmembrane helix</keyword>
<evidence type="ECO:0000256" key="2">
    <source>
        <dbReference type="ARBA" id="ARBA00022448"/>
    </source>
</evidence>
<reference evidence="10 11" key="1">
    <citation type="submission" date="2018-06" db="EMBL/GenBank/DDBJ databases">
        <title>Phytoactinopolyspora halophila sp. nov., a novel halophilic actinomycete isolated from a saline soil in China.</title>
        <authorList>
            <person name="Tang S.-K."/>
        </authorList>
    </citation>
    <scope>NUCLEOTIDE SEQUENCE [LARGE SCALE GENOMIC DNA]</scope>
    <source>
        <strain evidence="10 11">YIM 96934</strain>
    </source>
</reference>
<feature type="domain" description="ABC transmembrane type-1" evidence="9">
    <location>
        <begin position="125"/>
        <end position="315"/>
    </location>
</feature>
<gene>
    <name evidence="10" type="ORF">DPM12_01310</name>
</gene>
<dbReference type="PANTHER" id="PTHR43386:SF23">
    <property type="entry name" value="ABC TRANSPORTER"/>
    <property type="match status" value="1"/>
</dbReference>
<dbReference type="Pfam" id="PF00528">
    <property type="entry name" value="BPD_transp_1"/>
    <property type="match status" value="1"/>
</dbReference>
<keyword evidence="4 7" id="KW-0812">Transmembrane</keyword>
<dbReference type="CDD" id="cd06261">
    <property type="entry name" value="TM_PBP2"/>
    <property type="match status" value="1"/>
</dbReference>
<name>A0A329R6R7_9ACTN</name>
<evidence type="ECO:0000256" key="4">
    <source>
        <dbReference type="ARBA" id="ARBA00022692"/>
    </source>
</evidence>
<dbReference type="RefSeq" id="WP_112256447.1">
    <property type="nucleotide sequence ID" value="NZ_QMIG01000001.1"/>
</dbReference>
<keyword evidence="6 7" id="KW-0472">Membrane</keyword>
<evidence type="ECO:0000256" key="1">
    <source>
        <dbReference type="ARBA" id="ARBA00004651"/>
    </source>
</evidence>
<keyword evidence="2 7" id="KW-0813">Transport</keyword>
<dbReference type="Proteomes" id="UP000250462">
    <property type="component" value="Unassembled WGS sequence"/>
</dbReference>
<comment type="subcellular location">
    <subcellularLocation>
        <location evidence="1 7">Cell membrane</location>
        <topology evidence="1 7">Multi-pass membrane protein</topology>
    </subcellularLocation>
</comment>
<evidence type="ECO:0000313" key="10">
    <source>
        <dbReference type="EMBL" id="RAW18738.1"/>
    </source>
</evidence>
<evidence type="ECO:0000256" key="5">
    <source>
        <dbReference type="ARBA" id="ARBA00022989"/>
    </source>
</evidence>
<proteinExistence type="inferred from homology"/>
<evidence type="ECO:0000256" key="8">
    <source>
        <dbReference type="SAM" id="MobiDB-lite"/>
    </source>
</evidence>
<dbReference type="GO" id="GO:0005886">
    <property type="term" value="C:plasma membrane"/>
    <property type="evidence" value="ECO:0007669"/>
    <property type="project" value="UniProtKB-SubCell"/>
</dbReference>
<evidence type="ECO:0000259" key="9">
    <source>
        <dbReference type="PROSITE" id="PS50928"/>
    </source>
</evidence>
<evidence type="ECO:0000256" key="6">
    <source>
        <dbReference type="ARBA" id="ARBA00023136"/>
    </source>
</evidence>
<evidence type="ECO:0000313" key="11">
    <source>
        <dbReference type="Proteomes" id="UP000250462"/>
    </source>
</evidence>
<feature type="region of interest" description="Disordered" evidence="8">
    <location>
        <begin position="1"/>
        <end position="42"/>
    </location>
</feature>
<dbReference type="InterPro" id="IPR050366">
    <property type="entry name" value="BP-dependent_transpt_permease"/>
</dbReference>
<comment type="similarity">
    <text evidence="7">Belongs to the binding-protein-dependent transport system permease family.</text>
</comment>
<protein>
    <submittedName>
        <fullName evidence="10">ABC transporter permease</fullName>
    </submittedName>
</protein>
<dbReference type="GO" id="GO:0055085">
    <property type="term" value="P:transmembrane transport"/>
    <property type="evidence" value="ECO:0007669"/>
    <property type="project" value="InterPro"/>
</dbReference>
<dbReference type="InterPro" id="IPR000515">
    <property type="entry name" value="MetI-like"/>
</dbReference>
<dbReference type="AlphaFoldDB" id="A0A329R6R7"/>
<dbReference type="PANTHER" id="PTHR43386">
    <property type="entry name" value="OLIGOPEPTIDE TRANSPORT SYSTEM PERMEASE PROTEIN APPC"/>
    <property type="match status" value="1"/>
</dbReference>
<dbReference type="PROSITE" id="PS50928">
    <property type="entry name" value="ABC_TM1"/>
    <property type="match status" value="1"/>
</dbReference>
<keyword evidence="3" id="KW-1003">Cell membrane</keyword>
<feature type="transmembrane region" description="Helical" evidence="7">
    <location>
        <begin position="238"/>
        <end position="259"/>
    </location>
</feature>
<accession>A0A329R6R7</accession>
<sequence>MGDAAARTKRTSPGRAGGPHETSAPADAAQRTGETAADEHGWIDAGRPWTRARRSRLRLSARQRLAVGIGVVIALVAYAVAVPIVAGFDERAVDLSASGMPPSWAQPFGTDMAGRDLFVRAAAGLRISLLIAGTCAILSTVLGVLVGVLAGGLGRWVDRIVMRLVDTVNAIPHLLLGIVIVALYRGNVIAIVASITLTHWAPVARLIRSEVLSLRQREFVDAAISGGAGRIWVIRRHFVPAIVPQAVVAAALLLPHAVWHESALSFLGLGLPPHRASLGTLLDEARESLLLGSWWTLVFPSLMLVAATLAIAACGAAWRDHVLPRRRSEELP</sequence>
<dbReference type="Gene3D" id="1.10.3720.10">
    <property type="entry name" value="MetI-like"/>
    <property type="match status" value="1"/>
</dbReference>
<organism evidence="10 11">
    <name type="scientific">Phytoactinopolyspora halophila</name>
    <dbReference type="NCBI Taxonomy" id="1981511"/>
    <lineage>
        <taxon>Bacteria</taxon>
        <taxon>Bacillati</taxon>
        <taxon>Actinomycetota</taxon>
        <taxon>Actinomycetes</taxon>
        <taxon>Jiangellales</taxon>
        <taxon>Jiangellaceae</taxon>
        <taxon>Phytoactinopolyspora</taxon>
    </lineage>
</organism>
<dbReference type="SUPFAM" id="SSF161098">
    <property type="entry name" value="MetI-like"/>
    <property type="match status" value="1"/>
</dbReference>
<evidence type="ECO:0000256" key="7">
    <source>
        <dbReference type="RuleBase" id="RU363032"/>
    </source>
</evidence>
<dbReference type="OrthoDB" id="6637947at2"/>
<dbReference type="EMBL" id="QMIG01000001">
    <property type="protein sequence ID" value="RAW18738.1"/>
    <property type="molecule type" value="Genomic_DNA"/>
</dbReference>
<feature type="transmembrane region" description="Helical" evidence="7">
    <location>
        <begin position="164"/>
        <end position="183"/>
    </location>
</feature>